<sequence length="637" mass="68182">MGDLITDAVEGTLYYVPRSEIARIVGLKIDPVKRTEAFATLARLNTLYMVARAGSGHLGGSFSSLDVLAWLHLEEMDDNDVYFSSKGHDAPGWYATVIGLGRIAEDNLHKLRRLGGLPGHPDVGFPGIVTNTGSLGMGISKAKGMVVARRLQGKPGRIFVTTGDGELQEGQIWESLGSAANHHMDELTVIVDHNKLQSDTLVKNVSDLGDVAAKFAAFGWHVERIDGNDMVQVAQTFRKLQTVTGKPKVIIADTIKGKGVSLMEHTAMESDVEYYRFHSGAPDGGTYRTAAQELIARVNAQLTEMGVPPVAFETVEAPTRAAPPAGVQRLVGAYSAALLEHAGKLHNLVALDADLILDTGLIPFKNAYGERFIECGIAEQDMVSQAGGMALNGLLPVVHSFACFLSARPNEQIYNNATERTHIVYVGSLAGVVPGGPGHSHQAVRDIAAMKGCPELAMIAPCTEAEVAMAVQWALTRTSRNAYVRLESVPWSVPFALPADYRLELGKGCVLTEGTDAALFAYGPVMLSQAHAAAALLKAQGIGLKVIDLPWLNRVDAIWLADVVADVRRVFTLDNHYIEGGQGETILAAMAENGIAIPATRFGLEDIPCCGTNDEVLGAHGLDAQSLVRRITQVLGF</sequence>
<dbReference type="InterPro" id="IPR005475">
    <property type="entry name" value="Transketolase-like_Pyr-bd"/>
</dbReference>
<protein>
    <submittedName>
        <fullName evidence="6">Transketolase</fullName>
    </submittedName>
</protein>
<dbReference type="EMBL" id="FNWO01000003">
    <property type="protein sequence ID" value="SEH30100.1"/>
    <property type="molecule type" value="Genomic_DNA"/>
</dbReference>
<dbReference type="Gene3D" id="3.40.50.970">
    <property type="match status" value="2"/>
</dbReference>
<dbReference type="PANTHER" id="PTHR43825">
    <property type="entry name" value="PYRUVATE DEHYDROGENASE E1 COMPONENT"/>
    <property type="match status" value="1"/>
</dbReference>
<proteinExistence type="inferred from homology"/>
<dbReference type="Pfam" id="PF02779">
    <property type="entry name" value="Transket_pyr"/>
    <property type="match status" value="1"/>
</dbReference>
<dbReference type="InterPro" id="IPR029061">
    <property type="entry name" value="THDP-binding"/>
</dbReference>
<evidence type="ECO:0000256" key="1">
    <source>
        <dbReference type="ARBA" id="ARBA00001936"/>
    </source>
</evidence>
<dbReference type="Gene3D" id="3.40.50.920">
    <property type="match status" value="1"/>
</dbReference>
<dbReference type="Pfam" id="PF00456">
    <property type="entry name" value="Transketolase_N"/>
    <property type="match status" value="1"/>
</dbReference>
<dbReference type="Proteomes" id="UP000182983">
    <property type="component" value="Unassembled WGS sequence"/>
</dbReference>
<dbReference type="InterPro" id="IPR005474">
    <property type="entry name" value="Transketolase_N"/>
</dbReference>
<dbReference type="GO" id="GO:0005737">
    <property type="term" value="C:cytoplasm"/>
    <property type="evidence" value="ECO:0007669"/>
    <property type="project" value="UniProtKB-ARBA"/>
</dbReference>
<comment type="cofactor">
    <cofactor evidence="3">
        <name>thiamine diphosphate</name>
        <dbReference type="ChEBI" id="CHEBI:58937"/>
    </cofactor>
</comment>
<gene>
    <name evidence="6" type="ORF">SAMN04244559_00863</name>
</gene>
<dbReference type="CDD" id="cd07033">
    <property type="entry name" value="TPP_PYR_DXS_TK_like"/>
    <property type="match status" value="1"/>
</dbReference>
<dbReference type="InterPro" id="IPR009014">
    <property type="entry name" value="Transketo_C/PFOR_II"/>
</dbReference>
<evidence type="ECO:0000259" key="5">
    <source>
        <dbReference type="SMART" id="SM00861"/>
    </source>
</evidence>
<dbReference type="CDD" id="cd02012">
    <property type="entry name" value="TPP_TK"/>
    <property type="match status" value="1"/>
</dbReference>
<dbReference type="Pfam" id="PF02780">
    <property type="entry name" value="Transketolase_C"/>
    <property type="match status" value="1"/>
</dbReference>
<evidence type="ECO:0000256" key="3">
    <source>
        <dbReference type="ARBA" id="ARBA00001964"/>
    </source>
</evidence>
<organism evidence="6 7">
    <name type="scientific">Magnetospirillum fulvum</name>
    <name type="common">Rhodospirillum fulvum</name>
    <dbReference type="NCBI Taxonomy" id="1082"/>
    <lineage>
        <taxon>Bacteria</taxon>
        <taxon>Pseudomonadati</taxon>
        <taxon>Pseudomonadota</taxon>
        <taxon>Alphaproteobacteria</taxon>
        <taxon>Rhodospirillales</taxon>
        <taxon>Rhodospirillaceae</taxon>
        <taxon>Magnetospirillum</taxon>
    </lineage>
</organism>
<evidence type="ECO:0000256" key="2">
    <source>
        <dbReference type="ARBA" id="ARBA00001946"/>
    </source>
</evidence>
<name>A0A1H6H7Q3_MAGFU</name>
<reference evidence="7" key="1">
    <citation type="submission" date="2016-10" db="EMBL/GenBank/DDBJ databases">
        <authorList>
            <person name="Varghese N."/>
            <person name="Submissions S."/>
        </authorList>
    </citation>
    <scope>NUCLEOTIDE SEQUENCE [LARGE SCALE GENOMIC DNA]</scope>
    <source>
        <strain evidence="7">DSM 13234</strain>
    </source>
</reference>
<dbReference type="SUPFAM" id="SSF52518">
    <property type="entry name" value="Thiamin diphosphate-binding fold (THDP-binding)"/>
    <property type="match status" value="2"/>
</dbReference>
<dbReference type="InterPro" id="IPR033248">
    <property type="entry name" value="Transketolase_C"/>
</dbReference>
<comment type="cofactor">
    <cofactor evidence="1">
        <name>Mn(2+)</name>
        <dbReference type="ChEBI" id="CHEBI:29035"/>
    </cofactor>
</comment>
<accession>A0A1H6H7Q3</accession>
<evidence type="ECO:0000313" key="7">
    <source>
        <dbReference type="Proteomes" id="UP000182983"/>
    </source>
</evidence>
<feature type="domain" description="Transketolase-like pyrimidine-binding" evidence="5">
    <location>
        <begin position="328"/>
        <end position="493"/>
    </location>
</feature>
<comment type="similarity">
    <text evidence="4">Belongs to the transketolase family.</text>
</comment>
<dbReference type="PANTHER" id="PTHR43825:SF4">
    <property type="entry name" value="PYRUVATE DEHYDROGENASE E1 COMPONENT"/>
    <property type="match status" value="1"/>
</dbReference>
<comment type="cofactor">
    <cofactor evidence="2">
        <name>Mg(2+)</name>
        <dbReference type="ChEBI" id="CHEBI:18420"/>
    </cofactor>
</comment>
<dbReference type="SMART" id="SM00861">
    <property type="entry name" value="Transket_pyr"/>
    <property type="match status" value="1"/>
</dbReference>
<dbReference type="AlphaFoldDB" id="A0A1H6H7Q3"/>
<dbReference type="InterPro" id="IPR051157">
    <property type="entry name" value="PDH/Transketolase"/>
</dbReference>
<dbReference type="RefSeq" id="WP_074765920.1">
    <property type="nucleotide sequence ID" value="NZ_FNWO01000003.1"/>
</dbReference>
<dbReference type="SUPFAM" id="SSF52922">
    <property type="entry name" value="TK C-terminal domain-like"/>
    <property type="match status" value="1"/>
</dbReference>
<evidence type="ECO:0000256" key="4">
    <source>
        <dbReference type="ARBA" id="ARBA00007131"/>
    </source>
</evidence>
<evidence type="ECO:0000313" key="6">
    <source>
        <dbReference type="EMBL" id="SEH30100.1"/>
    </source>
</evidence>
<keyword evidence="7" id="KW-1185">Reference proteome</keyword>
<dbReference type="OrthoDB" id="8732661at2"/>